<proteinExistence type="predicted"/>
<evidence type="ECO:0000313" key="4">
    <source>
        <dbReference type="EnsemblPlants" id="Kaladp0010s0146.1.v1.1"/>
    </source>
</evidence>
<dbReference type="AlphaFoldDB" id="A0A7N0SWD6"/>
<dbReference type="GO" id="GO:0005634">
    <property type="term" value="C:nucleus"/>
    <property type="evidence" value="ECO:0007669"/>
    <property type="project" value="UniProtKB-SubCell"/>
</dbReference>
<sequence length="183" mass="19027">MADAGGSSSLPDATAKPPSAAAAAAALPNRKNKSSSSSSSSSSSIGVNSDDDNAPGDEAESQLVRSAAGIGNLDALEDALPIRKGLSEHHSGRTKSYFNLADASADSSIAKPADPYSKKRKIKIARNLRLEELRQGRVSKKPTNDSRTTAPLLINAGKTGSQDDDKTDESSSSDDEEEEIARV</sequence>
<dbReference type="EnsemblPlants" id="Kaladp0010s0146.1.v1.1">
    <property type="protein sequence ID" value="Kaladp0010s0146.1.v1.1"/>
    <property type="gene ID" value="Kaladp0010s0146.v1.1"/>
</dbReference>
<comment type="subcellular location">
    <subcellularLocation>
        <location evidence="1">Nucleus</location>
    </subcellularLocation>
</comment>
<feature type="region of interest" description="Disordered" evidence="3">
    <location>
        <begin position="132"/>
        <end position="183"/>
    </location>
</feature>
<keyword evidence="2" id="KW-0539">Nucleus</keyword>
<evidence type="ECO:0000256" key="1">
    <source>
        <dbReference type="ARBA" id="ARBA00004123"/>
    </source>
</evidence>
<dbReference type="InterPro" id="IPR051992">
    <property type="entry name" value="OxStress_Response_Reg"/>
</dbReference>
<name>A0A7N0SWD6_KALFE</name>
<dbReference type="PANTHER" id="PTHR33172">
    <property type="entry name" value="OS08G0516900 PROTEIN"/>
    <property type="match status" value="1"/>
</dbReference>
<evidence type="ECO:0000256" key="2">
    <source>
        <dbReference type="ARBA" id="ARBA00023242"/>
    </source>
</evidence>
<keyword evidence="5" id="KW-1185">Reference proteome</keyword>
<feature type="region of interest" description="Disordered" evidence="3">
    <location>
        <begin position="99"/>
        <end position="120"/>
    </location>
</feature>
<reference evidence="4" key="1">
    <citation type="submission" date="2021-01" db="UniProtKB">
        <authorList>
            <consortium name="EnsemblPlants"/>
        </authorList>
    </citation>
    <scope>IDENTIFICATION</scope>
</reference>
<feature type="compositionally biased region" description="Low complexity" evidence="3">
    <location>
        <begin position="11"/>
        <end position="44"/>
    </location>
</feature>
<dbReference type="Gramene" id="Kaladp0010s0146.1.v1.1">
    <property type="protein sequence ID" value="Kaladp0010s0146.1.v1.1"/>
    <property type="gene ID" value="Kaladp0010s0146.v1.1"/>
</dbReference>
<dbReference type="Proteomes" id="UP000594263">
    <property type="component" value="Unplaced"/>
</dbReference>
<protein>
    <submittedName>
        <fullName evidence="4">Uncharacterized protein</fullName>
    </submittedName>
</protein>
<dbReference type="GO" id="GO:0006950">
    <property type="term" value="P:response to stress"/>
    <property type="evidence" value="ECO:0007669"/>
    <property type="project" value="UniProtKB-ARBA"/>
</dbReference>
<feature type="region of interest" description="Disordered" evidence="3">
    <location>
        <begin position="1"/>
        <end position="63"/>
    </location>
</feature>
<dbReference type="PANTHER" id="PTHR33172:SF96">
    <property type="entry name" value="PROTEIN OXIDATIVE STRESS 3 LIKE 3"/>
    <property type="match status" value="1"/>
</dbReference>
<feature type="compositionally biased region" description="Acidic residues" evidence="3">
    <location>
        <begin position="49"/>
        <end position="60"/>
    </location>
</feature>
<evidence type="ECO:0000313" key="5">
    <source>
        <dbReference type="Proteomes" id="UP000594263"/>
    </source>
</evidence>
<accession>A0A7N0SWD6</accession>
<feature type="compositionally biased region" description="Acidic residues" evidence="3">
    <location>
        <begin position="165"/>
        <end position="183"/>
    </location>
</feature>
<organism evidence="4 5">
    <name type="scientific">Kalanchoe fedtschenkoi</name>
    <name type="common">Lavender scallops</name>
    <name type="synonym">South American air plant</name>
    <dbReference type="NCBI Taxonomy" id="63787"/>
    <lineage>
        <taxon>Eukaryota</taxon>
        <taxon>Viridiplantae</taxon>
        <taxon>Streptophyta</taxon>
        <taxon>Embryophyta</taxon>
        <taxon>Tracheophyta</taxon>
        <taxon>Spermatophyta</taxon>
        <taxon>Magnoliopsida</taxon>
        <taxon>eudicotyledons</taxon>
        <taxon>Gunneridae</taxon>
        <taxon>Pentapetalae</taxon>
        <taxon>Saxifragales</taxon>
        <taxon>Crassulaceae</taxon>
        <taxon>Kalanchoe</taxon>
    </lineage>
</organism>
<evidence type="ECO:0000256" key="3">
    <source>
        <dbReference type="SAM" id="MobiDB-lite"/>
    </source>
</evidence>
<feature type="compositionally biased region" description="Polar residues" evidence="3">
    <location>
        <begin position="1"/>
        <end position="10"/>
    </location>
</feature>
<dbReference type="OMA" id="AFNLWEK"/>